<evidence type="ECO:0000313" key="4">
    <source>
        <dbReference type="Proteomes" id="UP001408789"/>
    </source>
</evidence>
<dbReference type="PANTHER" id="PTHR35164">
    <property type="entry name" value="EXPRESSED PROTEIN"/>
    <property type="match status" value="1"/>
</dbReference>
<feature type="compositionally biased region" description="Basic and acidic residues" evidence="2">
    <location>
        <begin position="517"/>
        <end position="530"/>
    </location>
</feature>
<dbReference type="AlphaFoldDB" id="A0AAP0H5G5"/>
<feature type="compositionally biased region" description="Basic and acidic residues" evidence="2">
    <location>
        <begin position="561"/>
        <end position="573"/>
    </location>
</feature>
<accession>A0AAP0H5G5</accession>
<dbReference type="PANTHER" id="PTHR35164:SF9">
    <property type="entry name" value="EXPRESSED PROTEIN"/>
    <property type="match status" value="1"/>
</dbReference>
<protein>
    <submittedName>
        <fullName evidence="3">Uncharacterized protein</fullName>
    </submittedName>
</protein>
<keyword evidence="4" id="KW-1185">Reference proteome</keyword>
<name>A0AAP0H5G5_9ASTR</name>
<feature type="coiled-coil region" evidence="1">
    <location>
        <begin position="148"/>
        <end position="391"/>
    </location>
</feature>
<dbReference type="EMBL" id="JBCNJP010000009">
    <property type="protein sequence ID" value="KAK9073619.1"/>
    <property type="molecule type" value="Genomic_DNA"/>
</dbReference>
<keyword evidence="1" id="KW-0175">Coiled coil</keyword>
<organism evidence="3 4">
    <name type="scientific">Deinandra increscens subsp. villosa</name>
    <dbReference type="NCBI Taxonomy" id="3103831"/>
    <lineage>
        <taxon>Eukaryota</taxon>
        <taxon>Viridiplantae</taxon>
        <taxon>Streptophyta</taxon>
        <taxon>Embryophyta</taxon>
        <taxon>Tracheophyta</taxon>
        <taxon>Spermatophyta</taxon>
        <taxon>Magnoliopsida</taxon>
        <taxon>eudicotyledons</taxon>
        <taxon>Gunneridae</taxon>
        <taxon>Pentapetalae</taxon>
        <taxon>asterids</taxon>
        <taxon>campanulids</taxon>
        <taxon>Asterales</taxon>
        <taxon>Asteraceae</taxon>
        <taxon>Asteroideae</taxon>
        <taxon>Heliantheae alliance</taxon>
        <taxon>Madieae</taxon>
        <taxon>Madiinae</taxon>
        <taxon>Deinandra</taxon>
    </lineage>
</organism>
<proteinExistence type="predicted"/>
<evidence type="ECO:0000256" key="2">
    <source>
        <dbReference type="SAM" id="MobiDB-lite"/>
    </source>
</evidence>
<evidence type="ECO:0000256" key="1">
    <source>
        <dbReference type="SAM" id="Coils"/>
    </source>
</evidence>
<comment type="caution">
    <text evidence="3">The sequence shown here is derived from an EMBL/GenBank/DDBJ whole genome shotgun (WGS) entry which is preliminary data.</text>
</comment>
<evidence type="ECO:0000313" key="3">
    <source>
        <dbReference type="EMBL" id="KAK9073619.1"/>
    </source>
</evidence>
<feature type="region of interest" description="Disordered" evidence="2">
    <location>
        <begin position="460"/>
        <end position="537"/>
    </location>
</feature>
<gene>
    <name evidence="3" type="ORF">SSX86_007943</name>
</gene>
<reference evidence="3 4" key="1">
    <citation type="submission" date="2024-04" db="EMBL/GenBank/DDBJ databases">
        <title>The reference genome of an endangered Asteraceae, Deinandra increscens subsp. villosa, native to the Central Coast of California.</title>
        <authorList>
            <person name="Guilliams M."/>
            <person name="Hasenstab-Lehman K."/>
            <person name="Meyer R."/>
            <person name="Mcevoy S."/>
        </authorList>
    </citation>
    <scope>NUCLEOTIDE SEQUENCE [LARGE SCALE GENOMIC DNA]</scope>
    <source>
        <tissue evidence="3">Leaf</tissue>
    </source>
</reference>
<feature type="compositionally biased region" description="Low complexity" evidence="2">
    <location>
        <begin position="503"/>
        <end position="516"/>
    </location>
</feature>
<sequence>MLRSKSRSGYVEFGQKKHSSFLLRTISGSKFCRGDALASQVDKQALVPVDRNSVSLSENRIVKAAMMQKQLSNLEEELKNTKARLDEAETERNRVIAELRGVKERVFSELKSLEDSLTNSKMEIESRDNEIRLLSNQLESAKVFEVKLGERDASLDELKKRNLELEDQVEKTKRSESNLLESLMLQTGQIEQAKIDLEESRIEVKNLKKASENNGNNLSSSLETKTLKDEIEMLKNEVKLAMEAEEKSKKAMDDLALALREVATEASKAKEKLKSSEEQATHNTHLKEEIKQLKEELGLQTDASERLRLEAEESILAWTAKELGFISCIRKSDEENASLKQENSKLNEALEAAENTTRITREENSKLRDILKQARAENSELEDLLSEKEESLPVHTKVNERLRINEVEGHKSCEDKEQTDVFISPVSSLYEDHFGGQTTSQRMSSFDFDDMKMFNKEEVDRTETVANEASEKAGALPESISDSNALPRLEPQKPQMKAQHQVDASGSGYADSSGSGRFEDADHGSNGDHTEDSEDKGFYMYGLYNRKKLFRKIEELIVGRTNSKKEGFIDQGKEQSNGQVN</sequence>
<feature type="coiled-coil region" evidence="1">
    <location>
        <begin position="64"/>
        <end position="105"/>
    </location>
</feature>
<feature type="region of interest" description="Disordered" evidence="2">
    <location>
        <begin position="561"/>
        <end position="581"/>
    </location>
</feature>
<dbReference type="Proteomes" id="UP001408789">
    <property type="component" value="Unassembled WGS sequence"/>
</dbReference>